<gene>
    <name evidence="1" type="ORF">TVAG_021690</name>
</gene>
<dbReference type="AlphaFoldDB" id="A2DHE9"/>
<dbReference type="Pfam" id="PF15019">
    <property type="entry name" value="C9orf72-like"/>
    <property type="match status" value="1"/>
</dbReference>
<organism evidence="1 2">
    <name type="scientific">Trichomonas vaginalis (strain ATCC PRA-98 / G3)</name>
    <dbReference type="NCBI Taxonomy" id="412133"/>
    <lineage>
        <taxon>Eukaryota</taxon>
        <taxon>Metamonada</taxon>
        <taxon>Parabasalia</taxon>
        <taxon>Trichomonadida</taxon>
        <taxon>Trichomonadidae</taxon>
        <taxon>Trichomonas</taxon>
    </lineage>
</organism>
<keyword evidence="2" id="KW-1185">Reference proteome</keyword>
<proteinExistence type="predicted"/>
<dbReference type="RefSeq" id="XP_001581208.1">
    <property type="nucleotide sequence ID" value="XM_001581158.1"/>
</dbReference>
<reference evidence="1" key="2">
    <citation type="journal article" date="2007" name="Science">
        <title>Draft genome sequence of the sexually transmitted pathogen Trichomonas vaginalis.</title>
        <authorList>
            <person name="Carlton J.M."/>
            <person name="Hirt R.P."/>
            <person name="Silva J.C."/>
            <person name="Delcher A.L."/>
            <person name="Schatz M."/>
            <person name="Zhao Q."/>
            <person name="Wortman J.R."/>
            <person name="Bidwell S.L."/>
            <person name="Alsmark U.C.M."/>
            <person name="Besteiro S."/>
            <person name="Sicheritz-Ponten T."/>
            <person name="Noel C.J."/>
            <person name="Dacks J.B."/>
            <person name="Foster P.G."/>
            <person name="Simillion C."/>
            <person name="Van de Peer Y."/>
            <person name="Miranda-Saavedra D."/>
            <person name="Barton G.J."/>
            <person name="Westrop G.D."/>
            <person name="Mueller S."/>
            <person name="Dessi D."/>
            <person name="Fiori P.L."/>
            <person name="Ren Q."/>
            <person name="Paulsen I."/>
            <person name="Zhang H."/>
            <person name="Bastida-Corcuera F.D."/>
            <person name="Simoes-Barbosa A."/>
            <person name="Brown M.T."/>
            <person name="Hayes R.D."/>
            <person name="Mukherjee M."/>
            <person name="Okumura C.Y."/>
            <person name="Schneider R."/>
            <person name="Smith A.J."/>
            <person name="Vanacova S."/>
            <person name="Villalvazo M."/>
            <person name="Haas B.J."/>
            <person name="Pertea M."/>
            <person name="Feldblyum T.V."/>
            <person name="Utterback T.R."/>
            <person name="Shu C.L."/>
            <person name="Osoegawa K."/>
            <person name="de Jong P.J."/>
            <person name="Hrdy I."/>
            <person name="Horvathova L."/>
            <person name="Zubacova Z."/>
            <person name="Dolezal P."/>
            <person name="Malik S.B."/>
            <person name="Logsdon J.M. Jr."/>
            <person name="Henze K."/>
            <person name="Gupta A."/>
            <person name="Wang C.C."/>
            <person name="Dunne R.L."/>
            <person name="Upcroft J.A."/>
            <person name="Upcroft P."/>
            <person name="White O."/>
            <person name="Salzberg S.L."/>
            <person name="Tang P."/>
            <person name="Chiu C.-H."/>
            <person name="Lee Y.-S."/>
            <person name="Embley T.M."/>
            <person name="Coombs G.H."/>
            <person name="Mottram J.C."/>
            <person name="Tachezy J."/>
            <person name="Fraser-Liggett C.M."/>
            <person name="Johnson P.J."/>
        </authorList>
    </citation>
    <scope>NUCLEOTIDE SEQUENCE [LARGE SCALE GENOMIC DNA]</scope>
    <source>
        <strain evidence="1">G3</strain>
    </source>
</reference>
<dbReference type="PROSITE" id="PS51835">
    <property type="entry name" value="DENN_C9ORF72"/>
    <property type="match status" value="1"/>
</dbReference>
<evidence type="ECO:0000313" key="1">
    <source>
        <dbReference type="EMBL" id="EAY20222.1"/>
    </source>
</evidence>
<accession>A2DHE9</accession>
<name>A2DHE9_TRIV3</name>
<reference evidence="1" key="1">
    <citation type="submission" date="2006-10" db="EMBL/GenBank/DDBJ databases">
        <authorList>
            <person name="Amadeo P."/>
            <person name="Zhao Q."/>
            <person name="Wortman J."/>
            <person name="Fraser-Liggett C."/>
            <person name="Carlton J."/>
        </authorList>
    </citation>
    <scope>NUCLEOTIDE SEQUENCE</scope>
    <source>
        <strain evidence="1">G3</strain>
    </source>
</reference>
<dbReference type="VEuPathDB" id="TrichDB:TVAG_021690"/>
<dbReference type="Proteomes" id="UP000001542">
    <property type="component" value="Unassembled WGS sequence"/>
</dbReference>
<dbReference type="EMBL" id="DS113200">
    <property type="protein sequence ID" value="EAY20222.1"/>
    <property type="molecule type" value="Genomic_DNA"/>
</dbReference>
<dbReference type="KEGG" id="tva:5465757"/>
<dbReference type="VEuPathDB" id="TrichDB:TVAGG3_0678430"/>
<dbReference type="InParanoid" id="A2DHE9"/>
<protein>
    <submittedName>
        <fullName evidence="1">Uncharacterized protein</fullName>
    </submittedName>
</protein>
<evidence type="ECO:0000313" key="2">
    <source>
        <dbReference type="Proteomes" id="UP000001542"/>
    </source>
</evidence>
<dbReference type="InterPro" id="IPR027819">
    <property type="entry name" value="C9orf72"/>
</dbReference>
<dbReference type="PANTHER" id="PTHR31855:SF2">
    <property type="entry name" value="GUANINE NUCLEOTIDE EXCHANGE FACTOR C9ORF72"/>
    <property type="match status" value="1"/>
</dbReference>
<dbReference type="GO" id="GO:0005085">
    <property type="term" value="F:guanyl-nucleotide exchange factor activity"/>
    <property type="evidence" value="ECO:0007669"/>
    <property type="project" value="InterPro"/>
</dbReference>
<dbReference type="SMR" id="A2DHE9"/>
<sequence>MTEVLLNLPQEGDPIVAVSISDFDILSGSKLVYLWKYTHENITEQLISLSRMTLSTLPRQKESAFNKFLTTVLDIASSDWFVVNTIFKVPKSKPQQLDVYYSVAIIFKSSQFKKVQHVIEATKYYAQHIVHASQLLLSRSEPFEKLTDLVQCAVIDISKLFHVGVKPLDFQIDPAEQSLYAQILTAHLRGQMNTIFEVNSFSECERFFNFLTHFTLPEYLQYSSAELRSRPNMFLHLQVIQKQNYPAEEILLQSTTARALVRLPEKIVLVTPAQSTQIAASEEFKEIRAAISVIDDPDQRKKKIKTRTVNYKAKSISSTQQIATALKLLEEVQSPTKSLVCEQKLAVFVRTAISLIAIVTDYLEDNNSTKLTHEQTHELLKTLKLKDKNDLDIILAFAAIYDDAIFDKIPLIKEQKSIFSIDL</sequence>
<dbReference type="PANTHER" id="PTHR31855">
    <property type="entry name" value="GUANINE NUCLEOTIDE EXCHANGE C9ORF72"/>
    <property type="match status" value="1"/>
</dbReference>